<dbReference type="NCBIfam" id="TIGR01727">
    <property type="entry name" value="oligo_HPY"/>
    <property type="match status" value="1"/>
</dbReference>
<dbReference type="PROSITE" id="PS50893">
    <property type="entry name" value="ABC_TRANSPORTER_2"/>
    <property type="match status" value="1"/>
</dbReference>
<keyword evidence="3" id="KW-0547">Nucleotide-binding</keyword>
<gene>
    <name evidence="6" type="ORF">MNBD_NITROSPIRAE03-1694</name>
</gene>
<name>A0A3B1CUC7_9ZZZZ</name>
<accession>A0A3B1CUC7</accession>
<dbReference type="PANTHER" id="PTHR43776:SF7">
    <property type="entry name" value="D,D-DIPEPTIDE TRANSPORT ATP-BINDING PROTEIN DDPF-RELATED"/>
    <property type="match status" value="1"/>
</dbReference>
<protein>
    <submittedName>
        <fullName evidence="6">Oligopeptide transport ATP-binding protein OppF (TC 3.A.1.5.1)</fullName>
    </submittedName>
</protein>
<feature type="domain" description="ABC transporter" evidence="5">
    <location>
        <begin position="4"/>
        <end position="253"/>
    </location>
</feature>
<dbReference type="GO" id="GO:0016887">
    <property type="term" value="F:ATP hydrolysis activity"/>
    <property type="evidence" value="ECO:0007669"/>
    <property type="project" value="InterPro"/>
</dbReference>
<dbReference type="InterPro" id="IPR003439">
    <property type="entry name" value="ABC_transporter-like_ATP-bd"/>
</dbReference>
<dbReference type="CDD" id="cd03257">
    <property type="entry name" value="ABC_NikE_OppD_transporters"/>
    <property type="match status" value="1"/>
</dbReference>
<organism evidence="6">
    <name type="scientific">hydrothermal vent metagenome</name>
    <dbReference type="NCBI Taxonomy" id="652676"/>
    <lineage>
        <taxon>unclassified sequences</taxon>
        <taxon>metagenomes</taxon>
        <taxon>ecological metagenomes</taxon>
    </lineage>
</organism>
<dbReference type="SMART" id="SM00382">
    <property type="entry name" value="AAA"/>
    <property type="match status" value="1"/>
</dbReference>
<evidence type="ECO:0000259" key="5">
    <source>
        <dbReference type="PROSITE" id="PS50893"/>
    </source>
</evidence>
<dbReference type="SUPFAM" id="SSF52540">
    <property type="entry name" value="P-loop containing nucleoside triphosphate hydrolases"/>
    <property type="match status" value="1"/>
</dbReference>
<dbReference type="FunFam" id="3.40.50.300:FF:000016">
    <property type="entry name" value="Oligopeptide ABC transporter ATP-binding component"/>
    <property type="match status" value="1"/>
</dbReference>
<dbReference type="InterPro" id="IPR017871">
    <property type="entry name" value="ABC_transporter-like_CS"/>
</dbReference>
<proteinExistence type="inferred from homology"/>
<comment type="similarity">
    <text evidence="1">Belongs to the ABC transporter superfamily.</text>
</comment>
<dbReference type="InterPro" id="IPR003593">
    <property type="entry name" value="AAA+_ATPase"/>
</dbReference>
<sequence>MEILRTENLKKYYEIKAGSFGKTKTLKALDGVSISVDSNRVFAIVGESGCGKSTFARLVLQLVRPTGGDVFFKGNNIHKASVRELKNFRRAVQVIFQDPFASLNPRMKILSILSEPLIIHNIAPKKELKDRIAELLETVGLKPEHMNRYPHEFSGGQRQRVCIARALALSPELIVADEPLSSLDVSIQAQIINLLGDLKKEKKLSFIFISHDLNVVYYFADVVAVMYLGKIVEEADAEKIFQDPQHPYTEMLLNAIPRVRVTQEEITEKKQDKFVKTCNSIPEMAELPSGCLFYPRCPKKVSSCSKETPELRDTGDRKIACHLC</sequence>
<dbReference type="GO" id="GO:0005524">
    <property type="term" value="F:ATP binding"/>
    <property type="evidence" value="ECO:0007669"/>
    <property type="project" value="UniProtKB-KW"/>
</dbReference>
<dbReference type="PANTHER" id="PTHR43776">
    <property type="entry name" value="TRANSPORT ATP-BINDING PROTEIN"/>
    <property type="match status" value="1"/>
</dbReference>
<dbReference type="Gene3D" id="3.40.50.300">
    <property type="entry name" value="P-loop containing nucleotide triphosphate hydrolases"/>
    <property type="match status" value="1"/>
</dbReference>
<evidence type="ECO:0000256" key="3">
    <source>
        <dbReference type="ARBA" id="ARBA00022741"/>
    </source>
</evidence>
<dbReference type="InterPro" id="IPR013563">
    <property type="entry name" value="Oligopep_ABC_C"/>
</dbReference>
<dbReference type="Pfam" id="PF00005">
    <property type="entry name" value="ABC_tran"/>
    <property type="match status" value="1"/>
</dbReference>
<dbReference type="EMBL" id="UOGI01000004">
    <property type="protein sequence ID" value="VAX27588.1"/>
    <property type="molecule type" value="Genomic_DNA"/>
</dbReference>
<evidence type="ECO:0000256" key="4">
    <source>
        <dbReference type="ARBA" id="ARBA00022840"/>
    </source>
</evidence>
<reference evidence="6" key="1">
    <citation type="submission" date="2018-06" db="EMBL/GenBank/DDBJ databases">
        <authorList>
            <person name="Zhirakovskaya E."/>
        </authorList>
    </citation>
    <scope>NUCLEOTIDE SEQUENCE</scope>
</reference>
<evidence type="ECO:0000313" key="6">
    <source>
        <dbReference type="EMBL" id="VAX27588.1"/>
    </source>
</evidence>
<dbReference type="PROSITE" id="PS00211">
    <property type="entry name" value="ABC_TRANSPORTER_1"/>
    <property type="match status" value="1"/>
</dbReference>
<dbReference type="InterPro" id="IPR027417">
    <property type="entry name" value="P-loop_NTPase"/>
</dbReference>
<keyword evidence="4 6" id="KW-0067">ATP-binding</keyword>
<dbReference type="AlphaFoldDB" id="A0A3B1CUC7"/>
<dbReference type="GO" id="GO:0015833">
    <property type="term" value="P:peptide transport"/>
    <property type="evidence" value="ECO:0007669"/>
    <property type="project" value="InterPro"/>
</dbReference>
<evidence type="ECO:0000256" key="1">
    <source>
        <dbReference type="ARBA" id="ARBA00005417"/>
    </source>
</evidence>
<dbReference type="Pfam" id="PF08352">
    <property type="entry name" value="oligo_HPY"/>
    <property type="match status" value="1"/>
</dbReference>
<dbReference type="InterPro" id="IPR050319">
    <property type="entry name" value="ABC_transp_ATP-bind"/>
</dbReference>
<dbReference type="GO" id="GO:0055085">
    <property type="term" value="P:transmembrane transport"/>
    <property type="evidence" value="ECO:0007669"/>
    <property type="project" value="UniProtKB-ARBA"/>
</dbReference>
<keyword evidence="2" id="KW-0813">Transport</keyword>
<evidence type="ECO:0000256" key="2">
    <source>
        <dbReference type="ARBA" id="ARBA00022448"/>
    </source>
</evidence>